<sequence>MNTTFEFDLQGGPKKLLPGHPEDTHGGARLKLDPLSETDHLRWRGERPVGFALFVSENDRSFATSELEMTLLSGQ</sequence>
<dbReference type="AlphaFoldDB" id="A0A4U5PIN2"/>
<dbReference type="Proteomes" id="UP000298663">
    <property type="component" value="Unassembled WGS sequence"/>
</dbReference>
<evidence type="ECO:0000313" key="3">
    <source>
        <dbReference type="Proteomes" id="UP000298663"/>
    </source>
</evidence>
<evidence type="ECO:0000313" key="2">
    <source>
        <dbReference type="EMBL" id="TKR96353.1"/>
    </source>
</evidence>
<gene>
    <name evidence="2" type="ORF">L596_010385</name>
</gene>
<comment type="caution">
    <text evidence="2">The sequence shown here is derived from an EMBL/GenBank/DDBJ whole genome shotgun (WGS) entry which is preliminary data.</text>
</comment>
<feature type="region of interest" description="Disordered" evidence="1">
    <location>
        <begin position="1"/>
        <end position="31"/>
    </location>
</feature>
<keyword evidence="3" id="KW-1185">Reference proteome</keyword>
<evidence type="ECO:0000256" key="1">
    <source>
        <dbReference type="SAM" id="MobiDB-lite"/>
    </source>
</evidence>
<reference evidence="2 3" key="1">
    <citation type="journal article" date="2015" name="Genome Biol.">
        <title>Comparative genomics of Steinernema reveals deeply conserved gene regulatory networks.</title>
        <authorList>
            <person name="Dillman A.R."/>
            <person name="Macchietto M."/>
            <person name="Porter C.F."/>
            <person name="Rogers A."/>
            <person name="Williams B."/>
            <person name="Antoshechkin I."/>
            <person name="Lee M.M."/>
            <person name="Goodwin Z."/>
            <person name="Lu X."/>
            <person name="Lewis E.E."/>
            <person name="Goodrich-Blair H."/>
            <person name="Stock S.P."/>
            <person name="Adams B.J."/>
            <person name="Sternberg P.W."/>
            <person name="Mortazavi A."/>
        </authorList>
    </citation>
    <scope>NUCLEOTIDE SEQUENCE [LARGE SCALE GENOMIC DNA]</scope>
    <source>
        <strain evidence="2 3">ALL</strain>
    </source>
</reference>
<proteinExistence type="predicted"/>
<name>A0A4U5PIN2_STECR</name>
<dbReference type="EMBL" id="AZBU02000002">
    <property type="protein sequence ID" value="TKR96353.1"/>
    <property type="molecule type" value="Genomic_DNA"/>
</dbReference>
<organism evidence="2 3">
    <name type="scientific">Steinernema carpocapsae</name>
    <name type="common">Entomopathogenic nematode</name>
    <dbReference type="NCBI Taxonomy" id="34508"/>
    <lineage>
        <taxon>Eukaryota</taxon>
        <taxon>Metazoa</taxon>
        <taxon>Ecdysozoa</taxon>
        <taxon>Nematoda</taxon>
        <taxon>Chromadorea</taxon>
        <taxon>Rhabditida</taxon>
        <taxon>Tylenchina</taxon>
        <taxon>Panagrolaimomorpha</taxon>
        <taxon>Strongyloidoidea</taxon>
        <taxon>Steinernematidae</taxon>
        <taxon>Steinernema</taxon>
    </lineage>
</organism>
<reference evidence="2 3" key="2">
    <citation type="journal article" date="2019" name="G3 (Bethesda)">
        <title>Hybrid Assembly of the Genome of the Entomopathogenic Nematode Steinernema carpocapsae Identifies the X-Chromosome.</title>
        <authorList>
            <person name="Serra L."/>
            <person name="Macchietto M."/>
            <person name="Macias-Munoz A."/>
            <person name="McGill C.J."/>
            <person name="Rodriguez I.M."/>
            <person name="Rodriguez B."/>
            <person name="Murad R."/>
            <person name="Mortazavi A."/>
        </authorList>
    </citation>
    <scope>NUCLEOTIDE SEQUENCE [LARGE SCALE GENOMIC DNA]</scope>
    <source>
        <strain evidence="2 3">ALL</strain>
    </source>
</reference>
<accession>A0A4U5PIN2</accession>
<feature type="compositionally biased region" description="Basic and acidic residues" evidence="1">
    <location>
        <begin position="20"/>
        <end position="31"/>
    </location>
</feature>
<protein>
    <submittedName>
        <fullName evidence="2">Uncharacterized protein</fullName>
    </submittedName>
</protein>